<dbReference type="AlphaFoldDB" id="A0A1S7QX13"/>
<dbReference type="Proteomes" id="UP000191897">
    <property type="component" value="Unassembled WGS sequence"/>
</dbReference>
<sequence length="109" mass="12417">MYWYISVLPPTDKNILCDTNRLIGFLEGQPELKRTSDVTFTSADGQPWIDIVIVKEAADGNWSSSGKFISQFNRVEIVCSDYETQNFYVEISAKIADFLQWRLVTKGDA</sequence>
<evidence type="ECO:0000313" key="2">
    <source>
        <dbReference type="Proteomes" id="UP000191897"/>
    </source>
</evidence>
<organism evidence="1 2">
    <name type="scientific">Agrobacterium tumefaciens str. Kerr 14</name>
    <dbReference type="NCBI Taxonomy" id="1183424"/>
    <lineage>
        <taxon>Bacteria</taxon>
        <taxon>Pseudomonadati</taxon>
        <taxon>Pseudomonadota</taxon>
        <taxon>Alphaproteobacteria</taxon>
        <taxon>Hyphomicrobiales</taxon>
        <taxon>Rhizobiaceae</taxon>
        <taxon>Rhizobium/Agrobacterium group</taxon>
        <taxon>Agrobacterium</taxon>
        <taxon>Agrobacterium tumefaciens complex</taxon>
    </lineage>
</organism>
<proteinExistence type="predicted"/>
<gene>
    <name evidence="1" type="ORF">AGR4C_Cc90047</name>
</gene>
<reference evidence="1 2" key="1">
    <citation type="submission" date="2016-01" db="EMBL/GenBank/DDBJ databases">
        <authorList>
            <person name="Oliw E.H."/>
        </authorList>
    </citation>
    <scope>NUCLEOTIDE SEQUENCE [LARGE SCALE GENOMIC DNA]</scope>
    <source>
        <strain evidence="1 2">Kerr 14</strain>
    </source>
</reference>
<evidence type="ECO:0000313" key="1">
    <source>
        <dbReference type="EMBL" id="CUX43130.1"/>
    </source>
</evidence>
<dbReference type="RefSeq" id="WP_003508060.1">
    <property type="nucleotide sequence ID" value="NZ_LT009730.1"/>
</dbReference>
<dbReference type="EMBL" id="FBWC01000018">
    <property type="protein sequence ID" value="CUX43130.1"/>
    <property type="molecule type" value="Genomic_DNA"/>
</dbReference>
<accession>A0A1S7QX13</accession>
<name>A0A1S7QX13_AGRTU</name>
<dbReference type="GeneID" id="97364514"/>
<protein>
    <submittedName>
        <fullName evidence="1">Uncharacterized protein</fullName>
    </submittedName>
</protein>